<sequence>MNCEIEFLPVGTGSRPGDAIVVRYGEDNNWQLIVIDGGTLDTGKDLVVHLKT</sequence>
<feature type="non-terminal residue" evidence="1">
    <location>
        <position position="52"/>
    </location>
</feature>
<comment type="caution">
    <text evidence="1">The sequence shown here is derived from an EMBL/GenBank/DDBJ whole genome shotgun (WGS) entry which is preliminary data.</text>
</comment>
<protein>
    <submittedName>
        <fullName evidence="1">Uncharacterized protein</fullName>
    </submittedName>
</protein>
<organism evidence="1">
    <name type="scientific">mine drainage metagenome</name>
    <dbReference type="NCBI Taxonomy" id="410659"/>
    <lineage>
        <taxon>unclassified sequences</taxon>
        <taxon>metagenomes</taxon>
        <taxon>ecological metagenomes</taxon>
    </lineage>
</organism>
<dbReference type="AlphaFoldDB" id="T0ZZU8"/>
<dbReference type="EMBL" id="AUZX01009908">
    <property type="protein sequence ID" value="EQD50178.1"/>
    <property type="molecule type" value="Genomic_DNA"/>
</dbReference>
<accession>T0ZZU8</accession>
<gene>
    <name evidence="1" type="ORF">B1A_13538</name>
</gene>
<reference evidence="1" key="2">
    <citation type="journal article" date="2014" name="ISME J.">
        <title>Microbial stratification in low pH oxic and suboxic macroscopic growths along an acid mine drainage.</title>
        <authorList>
            <person name="Mendez-Garcia C."/>
            <person name="Mesa V."/>
            <person name="Sprenger R.R."/>
            <person name="Richter M."/>
            <person name="Diez M.S."/>
            <person name="Solano J."/>
            <person name="Bargiela R."/>
            <person name="Golyshina O.V."/>
            <person name="Manteca A."/>
            <person name="Ramos J.L."/>
            <person name="Gallego J.R."/>
            <person name="Llorente I."/>
            <person name="Martins Dos Santos V.A."/>
            <person name="Jensen O.N."/>
            <person name="Pelaez A.I."/>
            <person name="Sanchez J."/>
            <person name="Ferrer M."/>
        </authorList>
    </citation>
    <scope>NUCLEOTIDE SEQUENCE</scope>
</reference>
<evidence type="ECO:0000313" key="1">
    <source>
        <dbReference type="EMBL" id="EQD50178.1"/>
    </source>
</evidence>
<name>T0ZZU8_9ZZZZ</name>
<proteinExistence type="predicted"/>
<reference evidence="1" key="1">
    <citation type="submission" date="2013-08" db="EMBL/GenBank/DDBJ databases">
        <authorList>
            <person name="Mendez C."/>
            <person name="Richter M."/>
            <person name="Ferrer M."/>
            <person name="Sanchez J."/>
        </authorList>
    </citation>
    <scope>NUCLEOTIDE SEQUENCE</scope>
</reference>